<evidence type="ECO:0000256" key="1">
    <source>
        <dbReference type="SAM" id="Phobius"/>
    </source>
</evidence>
<feature type="transmembrane region" description="Helical" evidence="1">
    <location>
        <begin position="83"/>
        <end position="102"/>
    </location>
</feature>
<proteinExistence type="predicted"/>
<dbReference type="Pfam" id="PF07730">
    <property type="entry name" value="HisKA_3"/>
    <property type="match status" value="1"/>
</dbReference>
<keyword evidence="1" id="KW-0472">Membrane</keyword>
<feature type="transmembrane region" description="Helical" evidence="1">
    <location>
        <begin position="36"/>
        <end position="54"/>
    </location>
</feature>
<evidence type="ECO:0000259" key="2">
    <source>
        <dbReference type="Pfam" id="PF07730"/>
    </source>
</evidence>
<feature type="transmembrane region" description="Helical" evidence="1">
    <location>
        <begin position="152"/>
        <end position="171"/>
    </location>
</feature>
<feature type="transmembrane region" description="Helical" evidence="1">
    <location>
        <begin position="225"/>
        <end position="251"/>
    </location>
</feature>
<feature type="transmembrane region" description="Helical" evidence="1">
    <location>
        <begin position="109"/>
        <end position="126"/>
    </location>
</feature>
<reference evidence="3 4" key="1">
    <citation type="submission" date="2019-10" db="EMBL/GenBank/DDBJ databases">
        <title>Whole genome shotgun sequence of Acrocarpospora corrugata NBRC 13972.</title>
        <authorList>
            <person name="Ichikawa N."/>
            <person name="Kimura A."/>
            <person name="Kitahashi Y."/>
            <person name="Komaki H."/>
            <person name="Oguchi A."/>
        </authorList>
    </citation>
    <scope>NUCLEOTIDE SEQUENCE [LARGE SCALE GENOMIC DNA]</scope>
    <source>
        <strain evidence="3 4">NBRC 13972</strain>
    </source>
</reference>
<dbReference type="InterPro" id="IPR011712">
    <property type="entry name" value="Sig_transdc_His_kin_sub3_dim/P"/>
</dbReference>
<evidence type="ECO:0000313" key="3">
    <source>
        <dbReference type="EMBL" id="GER99396.1"/>
    </source>
</evidence>
<feature type="transmembrane region" description="Helical" evidence="1">
    <location>
        <begin position="61"/>
        <end position="77"/>
    </location>
</feature>
<sequence length="541" mass="56769">MPVIPLAARLALPLAAVAYGFATVHAVGPTSIHAGIPGAVLTLVTAGCLFAGGAVSRRASAAYAAGLCWLAPVWVAGEAAPSWVRSAAMVAIPFLLPALAHLMLRRPPIIAYVIMALLTVSHALVYDPFYDPACWRICGSDNLFLAFPAPAAAWWLTTCLAAFTVVFGVIVTTRALDTLRRMTPVARGVSGLVLLPGAVATGISALYGTALLFGPAERPGHPLYLAIFLAQAAALTCLAAADAWTTVAGWLRRSAVGRLADDLGSVSLQTALARVTGDPSLTVAYWLPRYDRYVDARGVEVPTTPKPGQTATSIVRDGQPVVVVAHDPGGRELTERIGPAARLAIDNERLRAEVLAQIADLRASRARVVAAGDDARRRLERDLHDGAQQRLLAVAFELRMAEDAAVDVVLQALEELRELAHGIFPVILEETGIEGALWSLAVRAPVAVELSDLPEARFPPPVERAVYLVTDSAIKAATGPLAVSVETPADLLVLRVTGAVPGLPGHLGDRVGALGGRLTATGGHIRVEIPIDGTRLGRGDE</sequence>
<evidence type="ECO:0000313" key="4">
    <source>
        <dbReference type="Proteomes" id="UP000334990"/>
    </source>
</evidence>
<organism evidence="3 4">
    <name type="scientific">Acrocarpospora corrugata</name>
    <dbReference type="NCBI Taxonomy" id="35763"/>
    <lineage>
        <taxon>Bacteria</taxon>
        <taxon>Bacillati</taxon>
        <taxon>Actinomycetota</taxon>
        <taxon>Actinomycetes</taxon>
        <taxon>Streptosporangiales</taxon>
        <taxon>Streptosporangiaceae</taxon>
        <taxon>Acrocarpospora</taxon>
    </lineage>
</organism>
<dbReference type="RefSeq" id="WP_155335807.1">
    <property type="nucleotide sequence ID" value="NZ_BAAABN010000042.1"/>
</dbReference>
<dbReference type="OrthoDB" id="5241729at2"/>
<dbReference type="EMBL" id="BLAD01000040">
    <property type="protein sequence ID" value="GER99396.1"/>
    <property type="molecule type" value="Genomic_DNA"/>
</dbReference>
<dbReference type="GO" id="GO:0000155">
    <property type="term" value="F:phosphorelay sensor kinase activity"/>
    <property type="evidence" value="ECO:0007669"/>
    <property type="project" value="InterPro"/>
</dbReference>
<name>A0A5M3VRG9_9ACTN</name>
<feature type="domain" description="Signal transduction histidine kinase subgroup 3 dimerisation and phosphoacceptor" evidence="2">
    <location>
        <begin position="376"/>
        <end position="421"/>
    </location>
</feature>
<gene>
    <name evidence="3" type="ORF">Acor_14600</name>
</gene>
<comment type="caution">
    <text evidence="3">The sequence shown here is derived from an EMBL/GenBank/DDBJ whole genome shotgun (WGS) entry which is preliminary data.</text>
</comment>
<accession>A0A5M3VRG9</accession>
<keyword evidence="1" id="KW-1133">Transmembrane helix</keyword>
<dbReference type="GO" id="GO:0016020">
    <property type="term" value="C:membrane"/>
    <property type="evidence" value="ECO:0007669"/>
    <property type="project" value="InterPro"/>
</dbReference>
<keyword evidence="4" id="KW-1185">Reference proteome</keyword>
<feature type="transmembrane region" description="Helical" evidence="1">
    <location>
        <begin position="192"/>
        <end position="213"/>
    </location>
</feature>
<keyword evidence="1" id="KW-0812">Transmembrane</keyword>
<protein>
    <recommendedName>
        <fullName evidence="2">Signal transduction histidine kinase subgroup 3 dimerisation and phosphoacceptor domain-containing protein</fullName>
    </recommendedName>
</protein>
<dbReference type="AlphaFoldDB" id="A0A5M3VRG9"/>
<dbReference type="GO" id="GO:0046983">
    <property type="term" value="F:protein dimerization activity"/>
    <property type="evidence" value="ECO:0007669"/>
    <property type="project" value="InterPro"/>
</dbReference>
<dbReference type="Proteomes" id="UP000334990">
    <property type="component" value="Unassembled WGS sequence"/>
</dbReference>